<feature type="active site" description="Glycyl thioester intermediate" evidence="5">
    <location>
        <position position="1274"/>
    </location>
</feature>
<gene>
    <name evidence="8" type="ORF">MCYG_08553</name>
</gene>
<dbReference type="PROSITE" id="PS50237">
    <property type="entry name" value="HECT"/>
    <property type="match status" value="1"/>
</dbReference>
<feature type="compositionally biased region" description="Basic residues" evidence="6">
    <location>
        <begin position="346"/>
        <end position="355"/>
    </location>
</feature>
<dbReference type="SUPFAM" id="SSF56204">
    <property type="entry name" value="Hect, E3 ligase catalytic domain"/>
    <property type="match status" value="1"/>
</dbReference>
<dbReference type="RefSeq" id="XP_002842722.1">
    <property type="nucleotide sequence ID" value="XM_002842676.1"/>
</dbReference>
<dbReference type="OMA" id="PEDFHTP"/>
<evidence type="ECO:0000256" key="6">
    <source>
        <dbReference type="SAM" id="MobiDB-lite"/>
    </source>
</evidence>
<dbReference type="EMBL" id="DS995709">
    <property type="protein sequence ID" value="EEQ35734.1"/>
    <property type="molecule type" value="Genomic_DNA"/>
</dbReference>
<feature type="compositionally biased region" description="Polar residues" evidence="6">
    <location>
        <begin position="251"/>
        <end position="279"/>
    </location>
</feature>
<dbReference type="Gene3D" id="3.90.1750.10">
    <property type="entry name" value="Hect, E3 ligase catalytic domains"/>
    <property type="match status" value="1"/>
</dbReference>
<proteinExistence type="predicted"/>
<evidence type="ECO:0000313" key="9">
    <source>
        <dbReference type="Proteomes" id="UP000002035"/>
    </source>
</evidence>
<dbReference type="EC" id="2.3.2.26" evidence="2"/>
<accession>C5G0T1</accession>
<name>C5G0T1_ARTOC</name>
<evidence type="ECO:0000256" key="5">
    <source>
        <dbReference type="PROSITE-ProRule" id="PRU00104"/>
    </source>
</evidence>
<feature type="domain" description="HECT" evidence="7">
    <location>
        <begin position="892"/>
        <end position="1306"/>
    </location>
</feature>
<comment type="catalytic activity">
    <reaction evidence="1">
        <text>S-ubiquitinyl-[E2 ubiquitin-conjugating enzyme]-L-cysteine + [acceptor protein]-L-lysine = [E2 ubiquitin-conjugating enzyme]-L-cysteine + N(6)-ubiquitinyl-[acceptor protein]-L-lysine.</text>
        <dbReference type="EC" id="2.3.2.26"/>
    </reaction>
</comment>
<keyword evidence="9" id="KW-1185">Reference proteome</keyword>
<dbReference type="eggNOG" id="KOG0941">
    <property type="taxonomic scope" value="Eukaryota"/>
</dbReference>
<dbReference type="InterPro" id="IPR044611">
    <property type="entry name" value="E3A/B/C-like"/>
</dbReference>
<feature type="compositionally biased region" description="Polar residues" evidence="6">
    <location>
        <begin position="222"/>
        <end position="243"/>
    </location>
</feature>
<evidence type="ECO:0000256" key="4">
    <source>
        <dbReference type="ARBA" id="ARBA00022786"/>
    </source>
</evidence>
<protein>
    <recommendedName>
        <fullName evidence="2">HECT-type E3 ubiquitin transferase</fullName>
        <ecNumber evidence="2">2.3.2.26</ecNumber>
    </recommendedName>
</protein>
<dbReference type="GO" id="GO:0061630">
    <property type="term" value="F:ubiquitin protein ligase activity"/>
    <property type="evidence" value="ECO:0007669"/>
    <property type="project" value="UniProtKB-EC"/>
</dbReference>
<evidence type="ECO:0000256" key="2">
    <source>
        <dbReference type="ARBA" id="ARBA00012485"/>
    </source>
</evidence>
<keyword evidence="8" id="KW-0436">Ligase</keyword>
<dbReference type="Pfam" id="PF00632">
    <property type="entry name" value="HECT"/>
    <property type="match status" value="2"/>
</dbReference>
<dbReference type="STRING" id="554155.C5G0T1"/>
<dbReference type="GO" id="GO:0016874">
    <property type="term" value="F:ligase activity"/>
    <property type="evidence" value="ECO:0007669"/>
    <property type="project" value="UniProtKB-KW"/>
</dbReference>
<dbReference type="GeneID" id="9223947"/>
<dbReference type="Gene3D" id="3.30.2410.10">
    <property type="entry name" value="Hect, E3 ligase catalytic domain"/>
    <property type="match status" value="1"/>
</dbReference>
<dbReference type="InterPro" id="IPR000569">
    <property type="entry name" value="HECT_dom"/>
</dbReference>
<keyword evidence="4 5" id="KW-0833">Ubl conjugation pathway</keyword>
<dbReference type="InterPro" id="IPR035983">
    <property type="entry name" value="Hect_E3_ubiquitin_ligase"/>
</dbReference>
<dbReference type="VEuPathDB" id="FungiDB:MCYG_08553"/>
<dbReference type="FunFam" id="3.30.2410.10:FF:000003">
    <property type="entry name" value="probable E3 ubiquitin-protein ligase HERC4 isoform X1"/>
    <property type="match status" value="1"/>
</dbReference>
<feature type="region of interest" description="Disordered" evidence="6">
    <location>
        <begin position="141"/>
        <end position="197"/>
    </location>
</feature>
<dbReference type="Gene3D" id="6.10.130.10">
    <property type="entry name" value="Ubiquitin-protein ligase E3A, N-terminal zinc-binding domain (AZUL)"/>
    <property type="match status" value="1"/>
</dbReference>
<evidence type="ECO:0000259" key="7">
    <source>
        <dbReference type="PROSITE" id="PS50237"/>
    </source>
</evidence>
<dbReference type="SMART" id="SM00119">
    <property type="entry name" value="HECTc"/>
    <property type="match status" value="1"/>
</dbReference>
<dbReference type="PANTHER" id="PTHR45700:SF8">
    <property type="entry name" value="HECT-TYPE E3 UBIQUITIN TRANSFERASE"/>
    <property type="match status" value="1"/>
</dbReference>
<dbReference type="Pfam" id="PF16558">
    <property type="entry name" value="AZUL"/>
    <property type="match status" value="1"/>
</dbReference>
<feature type="region of interest" description="Disordered" evidence="6">
    <location>
        <begin position="222"/>
        <end position="281"/>
    </location>
</feature>
<dbReference type="Proteomes" id="UP000002035">
    <property type="component" value="Unassembled WGS sequence"/>
</dbReference>
<sequence length="1306" mass="147863">MTRLQGASHSECAERTAYHHARLPPGAPDVISRHTVNVSDPSRVLSWAKEERQRSFNHLVRRYKAQLLYGCQEPNCMTPTCLSFRRRNTKAPLRRFTDLSARTVACYLASQDDAESGLCHYPSAAMPNSLAPEIERRVRQTDSFTTVESGHSHSHHRRHSVSGNKPKRASNSAPVASDAPQGASDSGSKTRKDPKSFTQNLFDTLSLRMVEWLPLKRTTFYGSRSNEESNSTPTASHLENQKPNVKRHSPIATSDDTGGSDSKAYLSSTQSSPSMNHIPSTLEVKVPGHPVKRLSLEPLEPWKQTQRSMTDDRSKSQRKRSKNASINSTPTTTANTSQPLPSPPALRHRPQKHRRMADGTSKTNPHVSWGDQSTVRWPKLESGGDSPTEPTIDTYFPLERQGLAPQAKDDKADDPPSVQSLSHFSKEIVESLETIMFETENDEQTWKYEISQLESMGYSEPWEWKYATHQQRAVFPFIAQSVFYVLGNPRQLLLSFRDGSSNTPTSPRLDINSLEDTFRKLHRICPWETTLHSLWLSMEKLFNPPVELPLPKMQRRHSKTMNPTTPTSPRFEPPRVNDYISDSDAAYIAVVAMLALSSTIPRTDNQTWEIIRQVRSCGAVMPDSVMRKLSRSQSKAVIEASDRFEHDLGLRLLKRLARVISTRLALHEVSKAKASHITDLGSNDKCELIEQIISTLQRSQRASSSANGNEGSWPTERNLTTSMVVVEWLRTILLKEWDGKPELSKASAAGGALQLLGFLYRDRSKLGLLPEDFHTPFFSERLDPLEMPTEWVDLLYNNRTVHLLSCSFIFPPSALVVYFRAINHATMSKSFETAVITSKHVTAMAFSGTVSIDDDIALLARMRTALTTFLVISVRREHALVDALDQLWRRERRELLRPLKVRMGMDDGEEGVDQGGVQQEFFRIAISEALDPAFGMFTVDSRSGMYYFQPCSFEPLYKFELLGLLVSLALYNGVTLPVDFPIALYRRLLGLKVKNTDHIRVGWPDLAKGLDDLLTWEDGDVGDVFMRTYEFSFNAFGTVVTVDMERTDRNEPWPAPERYAQWEKTKQKLKDQRVATKRFTSHRVPDANSNISMLKEYSSDSRQPPRDTQVIGILKGAPSRLPRYQVATEPQPEASIVTNDNRKQFVKDYIFWLTDKSVRPQYEAFQRGFFTCLDRTALSIFNPEALKMVLEGIQEIDLSELRKHARYEGGWDANHPLVKGFWRIVMRYSHEKRGRLLEFVTASDRVPVNGIPSIMFVIQRNGVGDSRLPTSLTCFGRLLLPEYSSTAVLEEKLDKALENARGFGVA</sequence>
<evidence type="ECO:0000256" key="3">
    <source>
        <dbReference type="ARBA" id="ARBA00022679"/>
    </source>
</evidence>
<dbReference type="InterPro" id="IPR042556">
    <property type="entry name" value="AZUL_sf"/>
</dbReference>
<dbReference type="PANTHER" id="PTHR45700">
    <property type="entry name" value="UBIQUITIN-PROTEIN LIGASE E3C"/>
    <property type="match status" value="1"/>
</dbReference>
<organism evidence="8 9">
    <name type="scientific">Arthroderma otae (strain ATCC MYA-4605 / CBS 113480)</name>
    <name type="common">Microsporum canis</name>
    <dbReference type="NCBI Taxonomy" id="554155"/>
    <lineage>
        <taxon>Eukaryota</taxon>
        <taxon>Fungi</taxon>
        <taxon>Dikarya</taxon>
        <taxon>Ascomycota</taxon>
        <taxon>Pezizomycotina</taxon>
        <taxon>Eurotiomycetes</taxon>
        <taxon>Eurotiomycetidae</taxon>
        <taxon>Onygenales</taxon>
        <taxon>Arthrodermataceae</taxon>
        <taxon>Microsporum</taxon>
    </lineage>
</organism>
<dbReference type="HOGENOM" id="CLU_001858_0_0_1"/>
<feature type="compositionally biased region" description="Polar residues" evidence="6">
    <location>
        <begin position="360"/>
        <end position="375"/>
    </location>
</feature>
<dbReference type="InterPro" id="IPR032353">
    <property type="entry name" value="AZUL"/>
</dbReference>
<keyword evidence="3" id="KW-0808">Transferase</keyword>
<feature type="region of interest" description="Disordered" evidence="6">
    <location>
        <begin position="295"/>
        <end position="393"/>
    </location>
</feature>
<feature type="compositionally biased region" description="Basic residues" evidence="6">
    <location>
        <begin position="152"/>
        <end position="168"/>
    </location>
</feature>
<dbReference type="OrthoDB" id="5981550at2759"/>
<feature type="compositionally biased region" description="Polar residues" evidence="6">
    <location>
        <begin position="323"/>
        <end position="339"/>
    </location>
</feature>
<reference evidence="9" key="1">
    <citation type="journal article" date="2012" name="MBio">
        <title>Comparative genome analysis of Trichophyton rubrum and related dermatophytes reveals candidate genes involved in infection.</title>
        <authorList>
            <person name="Martinez D.A."/>
            <person name="Oliver B.G."/>
            <person name="Graeser Y."/>
            <person name="Goldberg J.M."/>
            <person name="Li W."/>
            <person name="Martinez-Rossi N.M."/>
            <person name="Monod M."/>
            <person name="Shelest E."/>
            <person name="Barton R.C."/>
            <person name="Birch E."/>
            <person name="Brakhage A.A."/>
            <person name="Chen Z."/>
            <person name="Gurr S.J."/>
            <person name="Heiman D."/>
            <person name="Heitman J."/>
            <person name="Kosti I."/>
            <person name="Rossi A."/>
            <person name="Saif S."/>
            <person name="Samalova M."/>
            <person name="Saunders C.W."/>
            <person name="Shea T."/>
            <person name="Summerbell R.C."/>
            <person name="Xu J."/>
            <person name="Young S."/>
            <person name="Zeng Q."/>
            <person name="Birren B.W."/>
            <person name="Cuomo C.A."/>
            <person name="White T.C."/>
        </authorList>
    </citation>
    <scope>NUCLEOTIDE SEQUENCE [LARGE SCALE GENOMIC DNA]</scope>
    <source>
        <strain evidence="9">ATCC MYA-4605 / CBS 113480</strain>
    </source>
</reference>
<dbReference type="GO" id="GO:0000209">
    <property type="term" value="P:protein polyubiquitination"/>
    <property type="evidence" value="ECO:0007669"/>
    <property type="project" value="InterPro"/>
</dbReference>
<evidence type="ECO:0000313" key="8">
    <source>
        <dbReference type="EMBL" id="EEQ35734.1"/>
    </source>
</evidence>
<evidence type="ECO:0000256" key="1">
    <source>
        <dbReference type="ARBA" id="ARBA00000885"/>
    </source>
</evidence>